<dbReference type="AlphaFoldDB" id="A0AAV4J5U0"/>
<keyword evidence="2" id="KW-0067">ATP-binding</keyword>
<proteinExistence type="predicted"/>
<keyword evidence="2" id="KW-0347">Helicase</keyword>
<keyword evidence="2" id="KW-0547">Nucleotide-binding</keyword>
<feature type="domain" description="Endonuclease/exonuclease/phosphatase" evidence="1">
    <location>
        <begin position="100"/>
        <end position="210"/>
    </location>
</feature>
<dbReference type="Proteomes" id="UP000762676">
    <property type="component" value="Unassembled WGS sequence"/>
</dbReference>
<dbReference type="GO" id="GO:0004386">
    <property type="term" value="F:helicase activity"/>
    <property type="evidence" value="ECO:0007669"/>
    <property type="project" value="UniProtKB-KW"/>
</dbReference>
<keyword evidence="3" id="KW-1185">Reference proteome</keyword>
<name>A0AAV4J5U0_9GAST</name>
<keyword evidence="2" id="KW-0378">Hydrolase</keyword>
<dbReference type="EMBL" id="BMAT01006670">
    <property type="protein sequence ID" value="GFS17745.1"/>
    <property type="molecule type" value="Genomic_DNA"/>
</dbReference>
<protein>
    <submittedName>
        <fullName evidence="2">ATP-dependent DNA helicase</fullName>
    </submittedName>
</protein>
<comment type="caution">
    <text evidence="2">The sequence shown here is derived from an EMBL/GenBank/DDBJ whole genome shotgun (WGS) entry which is preliminary data.</text>
</comment>
<evidence type="ECO:0000259" key="1">
    <source>
        <dbReference type="Pfam" id="PF14529"/>
    </source>
</evidence>
<evidence type="ECO:0000313" key="2">
    <source>
        <dbReference type="EMBL" id="GFS17745.1"/>
    </source>
</evidence>
<dbReference type="Gene3D" id="3.60.10.10">
    <property type="entry name" value="Endonuclease/exonuclease/phosphatase"/>
    <property type="match status" value="1"/>
</dbReference>
<gene>
    <name evidence="2" type="ORF">ElyMa_003247200</name>
</gene>
<dbReference type="SUPFAM" id="SSF56219">
    <property type="entry name" value="DNase I-like"/>
    <property type="match status" value="1"/>
</dbReference>
<dbReference type="Pfam" id="PF14529">
    <property type="entry name" value="Exo_endo_phos_2"/>
    <property type="match status" value="1"/>
</dbReference>
<accession>A0AAV4J5U0</accession>
<reference evidence="2 3" key="1">
    <citation type="journal article" date="2021" name="Elife">
        <title>Chloroplast acquisition without the gene transfer in kleptoplastic sea slugs, Plakobranchus ocellatus.</title>
        <authorList>
            <person name="Maeda T."/>
            <person name="Takahashi S."/>
            <person name="Yoshida T."/>
            <person name="Shimamura S."/>
            <person name="Takaki Y."/>
            <person name="Nagai Y."/>
            <person name="Toyoda A."/>
            <person name="Suzuki Y."/>
            <person name="Arimoto A."/>
            <person name="Ishii H."/>
            <person name="Satoh N."/>
            <person name="Nishiyama T."/>
            <person name="Hasebe M."/>
            <person name="Maruyama T."/>
            <person name="Minagawa J."/>
            <person name="Obokata J."/>
            <person name="Shigenobu S."/>
        </authorList>
    </citation>
    <scope>NUCLEOTIDE SEQUENCE [LARGE SCALE GENOMIC DNA]</scope>
</reference>
<organism evidence="2 3">
    <name type="scientific">Elysia marginata</name>
    <dbReference type="NCBI Taxonomy" id="1093978"/>
    <lineage>
        <taxon>Eukaryota</taxon>
        <taxon>Metazoa</taxon>
        <taxon>Spiralia</taxon>
        <taxon>Lophotrochozoa</taxon>
        <taxon>Mollusca</taxon>
        <taxon>Gastropoda</taxon>
        <taxon>Heterobranchia</taxon>
        <taxon>Euthyneura</taxon>
        <taxon>Panpulmonata</taxon>
        <taxon>Sacoglossa</taxon>
        <taxon>Placobranchoidea</taxon>
        <taxon>Plakobranchidae</taxon>
        <taxon>Elysia</taxon>
    </lineage>
</organism>
<dbReference type="PANTHER" id="PTHR46670">
    <property type="entry name" value="ENDO/EXONUCLEASE/PHOSPHATASE DOMAIN-CONTAINING PROTEIN"/>
    <property type="match status" value="1"/>
</dbReference>
<evidence type="ECO:0000313" key="3">
    <source>
        <dbReference type="Proteomes" id="UP000762676"/>
    </source>
</evidence>
<dbReference type="InterPro" id="IPR036691">
    <property type="entry name" value="Endo/exonu/phosph_ase_sf"/>
</dbReference>
<dbReference type="InterPro" id="IPR005135">
    <property type="entry name" value="Endo/exonuclease/phosphatase"/>
</dbReference>
<sequence>MLNVQPSRNKPTLLNDLIEQSNTDVAFFVETWLRPTGDEVTVSDLTPQTYTKVSFPRVNGRGGGIPITHEKALNVTCSIFSFKTFECCECKITNKGHNLSFVCLYRPPPNTKNKFTVKDFVAEFQNLLETYAIKKSWPIILGDFNFQSDKSDNLDVIRIQEVLTTYRLKQIVAVPTHNKSHILDWIITEDEEIIKDLQETDKIVSDHFVVTLQLDIQKPPP</sequence>
<dbReference type="PANTHER" id="PTHR46670:SF3">
    <property type="entry name" value="ENDONUCLEASE_EXONUCLEASE_PHOSPHATASE DOMAIN-CONTAINING PROTEIN"/>
    <property type="match status" value="1"/>
</dbReference>